<dbReference type="PATRIC" id="fig|1454004.3.peg.3518"/>
<evidence type="ECO:0000313" key="2">
    <source>
        <dbReference type="EMBL" id="EXI85589.1"/>
    </source>
</evidence>
<dbReference type="Pfam" id="PF09343">
    <property type="entry name" value="DUF2460"/>
    <property type="match status" value="1"/>
</dbReference>
<comment type="caution">
    <text evidence="2">The sequence shown here is derived from an EMBL/GenBank/DDBJ whole genome shotgun (WGS) entry which is preliminary data.</text>
</comment>
<keyword evidence="3" id="KW-1185">Reference proteome</keyword>
<organism evidence="2 3">
    <name type="scientific">Accumulibacter regalis</name>
    <dbReference type="NCBI Taxonomy" id="522306"/>
    <lineage>
        <taxon>Bacteria</taxon>
        <taxon>Pseudomonadati</taxon>
        <taxon>Pseudomonadota</taxon>
        <taxon>Betaproteobacteria</taxon>
        <taxon>Candidatus Accumulibacter</taxon>
    </lineage>
</organism>
<feature type="domain" description="DUF2460" evidence="1">
    <location>
        <begin position="6"/>
        <end position="193"/>
    </location>
</feature>
<dbReference type="Proteomes" id="UP000022141">
    <property type="component" value="Unassembled WGS sequence"/>
</dbReference>
<protein>
    <recommendedName>
        <fullName evidence="1">DUF2460 domain-containing protein</fullName>
    </recommendedName>
</protein>
<dbReference type="InterPro" id="IPR011740">
    <property type="entry name" value="DUF2460"/>
</dbReference>
<dbReference type="AlphaFoldDB" id="A0A011R339"/>
<reference evidence="2" key="1">
    <citation type="submission" date="2014-02" db="EMBL/GenBank/DDBJ databases">
        <title>Expanding our view of genomic diversity in Candidatus Accumulibacter clades.</title>
        <authorList>
            <person name="Skennerton C.T."/>
            <person name="Barr J.J."/>
            <person name="Slater F.R."/>
            <person name="Bond P.L."/>
            <person name="Tyson G.W."/>
        </authorList>
    </citation>
    <scope>NUCLEOTIDE SEQUENCE [LARGE SCALE GENOMIC DNA]</scope>
</reference>
<proteinExistence type="predicted"/>
<name>A0A011R339_ACCRE</name>
<dbReference type="STRING" id="1454004.AW11_03417"/>
<dbReference type="EMBL" id="JEMY01000053">
    <property type="protein sequence ID" value="EXI85589.1"/>
    <property type="molecule type" value="Genomic_DNA"/>
</dbReference>
<dbReference type="eggNOG" id="COG5448">
    <property type="taxonomic scope" value="Bacteria"/>
</dbReference>
<evidence type="ECO:0000259" key="1">
    <source>
        <dbReference type="Pfam" id="PF09343"/>
    </source>
</evidence>
<sequence>MSNEVFPALPGLKWGIVKTPEWSTKVQRSANGRELRAAFFSYPIWHFTLSYEVLRGANGFAELQALVGFFNARQGSFDSFLYSDPSDNAVTAQAFGTGNGSTTAFQLKRTYGGATEPIFGVNGSPSIYVGGVPQGGGYTISSTGLVTFSAAPPAAAALTWTGQFYFRCRFANDQSEFEQFLRDLWQARKVEFVTDKGAAA</sequence>
<evidence type="ECO:0000313" key="3">
    <source>
        <dbReference type="Proteomes" id="UP000022141"/>
    </source>
</evidence>
<accession>A0A011R339</accession>
<gene>
    <name evidence="2" type="ORF">AW11_03417</name>
</gene>